<feature type="binding site" evidence="8">
    <location>
        <position position="268"/>
    </location>
    <ligand>
        <name>Zn(2+)</name>
        <dbReference type="ChEBI" id="CHEBI:29105"/>
        <label>2</label>
        <note>catalytic</note>
    </ligand>
</feature>
<feature type="binding site" evidence="8">
    <location>
        <position position="65"/>
    </location>
    <ligand>
        <name>Zn(2+)</name>
        <dbReference type="ChEBI" id="CHEBI:29105"/>
        <label>2</label>
        <note>catalytic</note>
    </ligand>
</feature>
<feature type="binding site" evidence="8">
    <location>
        <position position="60"/>
    </location>
    <ligand>
        <name>Zn(2+)</name>
        <dbReference type="ChEBI" id="CHEBI:29105"/>
        <label>1</label>
        <note>catalytic</note>
    </ligand>
</feature>
<accession>A0ABS3EZW9</accession>
<feature type="binding site" evidence="8">
    <location>
        <position position="210"/>
    </location>
    <ligand>
        <name>Zn(2+)</name>
        <dbReference type="ChEBI" id="CHEBI:29105"/>
        <label>2</label>
        <note>catalytic</note>
    </ligand>
</feature>
<feature type="binding site" evidence="8">
    <location>
        <position position="62"/>
    </location>
    <ligand>
        <name>Zn(2+)</name>
        <dbReference type="ChEBI" id="CHEBI:29105"/>
        <label>1</label>
        <note>catalytic</note>
    </ligand>
</feature>
<dbReference type="HAMAP" id="MF_01818">
    <property type="entry name" value="RNase_Z_BN"/>
    <property type="match status" value="1"/>
</dbReference>
<evidence type="ECO:0000313" key="10">
    <source>
        <dbReference type="Proteomes" id="UP000664163"/>
    </source>
</evidence>
<dbReference type="RefSeq" id="WP_207072142.1">
    <property type="nucleotide sequence ID" value="NZ_JAFLND010000004.1"/>
</dbReference>
<dbReference type="PANTHER" id="PTHR46018:SF2">
    <property type="entry name" value="ZINC PHOSPHODIESTERASE ELAC PROTEIN 1"/>
    <property type="match status" value="1"/>
</dbReference>
<dbReference type="NCBIfam" id="TIGR02651">
    <property type="entry name" value="RNase_Z"/>
    <property type="match status" value="1"/>
</dbReference>
<feature type="active site" description="Proton acceptor" evidence="8">
    <location>
        <position position="64"/>
    </location>
</feature>
<comment type="caution">
    <text evidence="9">The sequence shown here is derived from an EMBL/GenBank/DDBJ whole genome shotgun (WGS) entry which is preliminary data.</text>
</comment>
<dbReference type="Pfam" id="PF23023">
    <property type="entry name" value="Anti-Pycsar_Apyc1"/>
    <property type="match status" value="1"/>
</dbReference>
<keyword evidence="5 8" id="KW-0255">Endonuclease</keyword>
<dbReference type="InterPro" id="IPR013471">
    <property type="entry name" value="RNase_Z/BN"/>
</dbReference>
<sequence length="303" mass="34346">MKLTVLGCYAATPRTFTNPTSQILEIKNHLFLIDCGEGTQVQLRKYKVKFSRINHIFISHLHGDHFFGLPGLISTFRLLGRDKELHIYGPKGIKEAITLFLKLGDSWTNYPLIFHELKSKESELVFEDEKVTVRTVPLIHRVYTNGYLFKEKKAPRTLDITAARKYGVDKSQFNNIKKGVDGVDTSGKTIPNKKLTIDPPEPKSYAFCSDTVYNEAVLPTIKDVTVLYHESTFLDSEEHLCEKTKHSTSKQAAQIAKKANASLLILGHYSTRYKSIELFKKEAEQVFPVVELADDGKVFDFGS</sequence>
<dbReference type="GO" id="GO:0042781">
    <property type="term" value="F:3'-tRNA processing endoribonuclease activity"/>
    <property type="evidence" value="ECO:0007669"/>
    <property type="project" value="UniProtKB-EC"/>
</dbReference>
<evidence type="ECO:0000256" key="8">
    <source>
        <dbReference type="HAMAP-Rule" id="MF_01818"/>
    </source>
</evidence>
<gene>
    <name evidence="8" type="primary">rnz</name>
    <name evidence="9" type="ORF">J0X13_14685</name>
</gene>
<dbReference type="Gene3D" id="3.60.15.10">
    <property type="entry name" value="Ribonuclease Z/Hydroxyacylglutathione hydrolase-like"/>
    <property type="match status" value="1"/>
</dbReference>
<keyword evidence="10" id="KW-1185">Reference proteome</keyword>
<dbReference type="InterPro" id="IPR036866">
    <property type="entry name" value="RibonucZ/Hydroxyglut_hydro"/>
</dbReference>
<evidence type="ECO:0000256" key="7">
    <source>
        <dbReference type="ARBA" id="ARBA00022833"/>
    </source>
</evidence>
<organism evidence="9 10">
    <name type="scientific">[Muricauda] lutisoli</name>
    <dbReference type="NCBI Taxonomy" id="2816035"/>
    <lineage>
        <taxon>Bacteria</taxon>
        <taxon>Pseudomonadati</taxon>
        <taxon>Bacteroidota</taxon>
        <taxon>Flavobacteriia</taxon>
        <taxon>Flavobacteriales</taxon>
        <taxon>Flavobacteriaceae</taxon>
        <taxon>Allomuricauda</taxon>
    </lineage>
</organism>
<evidence type="ECO:0000313" key="9">
    <source>
        <dbReference type="EMBL" id="MBO0331804.1"/>
    </source>
</evidence>
<keyword evidence="3 8" id="KW-0540">Nuclease</keyword>
<proteinExistence type="inferred from homology"/>
<keyword evidence="6 8" id="KW-0378">Hydrolase</keyword>
<name>A0ABS3EZW9_9FLAO</name>
<dbReference type="Proteomes" id="UP000664163">
    <property type="component" value="Unassembled WGS sequence"/>
</dbReference>
<comment type="similarity">
    <text evidence="8">Belongs to the RNase Z family.</text>
</comment>
<comment type="cofactor">
    <cofactor evidence="8">
        <name>Zn(2+)</name>
        <dbReference type="ChEBI" id="CHEBI:29105"/>
    </cofactor>
    <text evidence="8">Binds 2 Zn(2+) ions.</text>
</comment>
<comment type="function">
    <text evidence="8">Zinc phosphodiesterase, which displays some tRNA 3'-processing endonuclease activity. Probably involved in tRNA maturation, by removing a 3'-trailer from precursor tRNA.</text>
</comment>
<dbReference type="EC" id="3.1.26.11" evidence="8"/>
<dbReference type="SUPFAM" id="SSF56281">
    <property type="entry name" value="Metallo-hydrolase/oxidoreductase"/>
    <property type="match status" value="1"/>
</dbReference>
<comment type="catalytic activity">
    <reaction evidence="8">
        <text>Endonucleolytic cleavage of RNA, removing extra 3' nucleotides from tRNA precursor, generating 3' termini of tRNAs. A 3'-hydroxy group is left at the tRNA terminus and a 5'-phosphoryl group is left at the trailer molecule.</text>
        <dbReference type="EC" id="3.1.26.11"/>
    </reaction>
</comment>
<comment type="subunit">
    <text evidence="1 8">Homodimer.</text>
</comment>
<keyword evidence="7 8" id="KW-0862">Zinc</keyword>
<feature type="binding site" evidence="8">
    <location>
        <position position="210"/>
    </location>
    <ligand>
        <name>Zn(2+)</name>
        <dbReference type="ChEBI" id="CHEBI:29105"/>
        <label>1</label>
        <note>catalytic</note>
    </ligand>
</feature>
<dbReference type="NCBIfam" id="NF000801">
    <property type="entry name" value="PRK00055.1-3"/>
    <property type="match status" value="1"/>
</dbReference>
<feature type="binding site" evidence="8">
    <location>
        <position position="140"/>
    </location>
    <ligand>
        <name>Zn(2+)</name>
        <dbReference type="ChEBI" id="CHEBI:29105"/>
        <label>1</label>
        <note>catalytic</note>
    </ligand>
</feature>
<dbReference type="EMBL" id="JAFLND010000004">
    <property type="protein sequence ID" value="MBO0331804.1"/>
    <property type="molecule type" value="Genomic_DNA"/>
</dbReference>
<evidence type="ECO:0000256" key="6">
    <source>
        <dbReference type="ARBA" id="ARBA00022801"/>
    </source>
</evidence>
<dbReference type="PANTHER" id="PTHR46018">
    <property type="entry name" value="ZINC PHOSPHODIESTERASE ELAC PROTEIN 1"/>
    <property type="match status" value="1"/>
</dbReference>
<protein>
    <recommendedName>
        <fullName evidence="8">Ribonuclease Z</fullName>
        <shortName evidence="8">RNase Z</shortName>
        <ecNumber evidence="8">3.1.26.11</ecNumber>
    </recommendedName>
    <alternativeName>
        <fullName evidence="8">tRNA 3 endonuclease</fullName>
    </alternativeName>
    <alternativeName>
        <fullName evidence="8">tRNase Z</fullName>
    </alternativeName>
</protein>
<reference evidence="9 10" key="1">
    <citation type="submission" date="2021-03" db="EMBL/GenBank/DDBJ databases">
        <title>Muricauda sp. CAU 1631 isolated from Incheon.</title>
        <authorList>
            <person name="Kim W."/>
        </authorList>
    </citation>
    <scope>NUCLEOTIDE SEQUENCE [LARGE SCALE GENOMIC DNA]</scope>
    <source>
        <strain evidence="9 10">CAU 1631</strain>
    </source>
</reference>
<feature type="binding site" evidence="8">
    <location>
        <position position="64"/>
    </location>
    <ligand>
        <name>Zn(2+)</name>
        <dbReference type="ChEBI" id="CHEBI:29105"/>
        <label>2</label>
        <note>catalytic</note>
    </ligand>
</feature>
<evidence type="ECO:0000256" key="3">
    <source>
        <dbReference type="ARBA" id="ARBA00022722"/>
    </source>
</evidence>
<evidence type="ECO:0000256" key="2">
    <source>
        <dbReference type="ARBA" id="ARBA00022694"/>
    </source>
</evidence>
<keyword evidence="2 8" id="KW-0819">tRNA processing</keyword>
<keyword evidence="4 8" id="KW-0479">Metal-binding</keyword>
<evidence type="ECO:0000256" key="4">
    <source>
        <dbReference type="ARBA" id="ARBA00022723"/>
    </source>
</evidence>
<evidence type="ECO:0000256" key="1">
    <source>
        <dbReference type="ARBA" id="ARBA00011738"/>
    </source>
</evidence>
<evidence type="ECO:0000256" key="5">
    <source>
        <dbReference type="ARBA" id="ARBA00022759"/>
    </source>
</evidence>
<dbReference type="CDD" id="cd07717">
    <property type="entry name" value="RNaseZ_ZiPD-like_MBL-fold"/>
    <property type="match status" value="1"/>
</dbReference>